<dbReference type="Proteomes" id="UP000265618">
    <property type="component" value="Unassembled WGS sequence"/>
</dbReference>
<organism evidence="1 2">
    <name type="scientific">Kipferlia bialata</name>
    <dbReference type="NCBI Taxonomy" id="797122"/>
    <lineage>
        <taxon>Eukaryota</taxon>
        <taxon>Metamonada</taxon>
        <taxon>Carpediemonas-like organisms</taxon>
        <taxon>Kipferlia</taxon>
    </lineage>
</organism>
<dbReference type="AlphaFoldDB" id="A0A9K3CXL8"/>
<comment type="caution">
    <text evidence="1">The sequence shown here is derived from an EMBL/GenBank/DDBJ whole genome shotgun (WGS) entry which is preliminary data.</text>
</comment>
<evidence type="ECO:0000313" key="2">
    <source>
        <dbReference type="Proteomes" id="UP000265618"/>
    </source>
</evidence>
<sequence>MDVSGLEQARASLEEIALFGQELEATNLERKRTHKGQMTQDVVSKAYLAEMARRRLYLQRYYSDQDNLRTREVVDIRGTESHPMLHFYERLRHLKAENTSAEYTEKEDKAKFDLKRVGQHQYKAHCEQFSHEEHKGRFMDLMTAFNMFRETRMGARILAETVGGIPLTYAEYVVGLENYIQPKHDERNGEWEKYLDYLEEYLLSFMARRYGSV</sequence>
<protein>
    <submittedName>
        <fullName evidence="1">Uncharacterized protein</fullName>
    </submittedName>
</protein>
<reference evidence="1 2" key="1">
    <citation type="journal article" date="2018" name="PLoS ONE">
        <title>The draft genome of Kipferlia bialata reveals reductive genome evolution in fornicate parasites.</title>
        <authorList>
            <person name="Tanifuji G."/>
            <person name="Takabayashi S."/>
            <person name="Kume K."/>
            <person name="Takagi M."/>
            <person name="Nakayama T."/>
            <person name="Kamikawa R."/>
            <person name="Inagaki Y."/>
            <person name="Hashimoto T."/>
        </authorList>
    </citation>
    <scope>NUCLEOTIDE SEQUENCE [LARGE SCALE GENOMIC DNA]</scope>
    <source>
        <strain evidence="1">NY0173</strain>
    </source>
</reference>
<name>A0A9K3CXL8_9EUKA</name>
<dbReference type="EMBL" id="BDIP01001749">
    <property type="protein sequence ID" value="GIQ85066.1"/>
    <property type="molecule type" value="Genomic_DNA"/>
</dbReference>
<keyword evidence="2" id="KW-1185">Reference proteome</keyword>
<proteinExistence type="predicted"/>
<gene>
    <name evidence="1" type="ORF">KIPB_006679</name>
</gene>
<evidence type="ECO:0000313" key="1">
    <source>
        <dbReference type="EMBL" id="GIQ85066.1"/>
    </source>
</evidence>
<accession>A0A9K3CXL8</accession>